<sequence length="468" mass="50187">SVVNTNIFHDSVTQVMNNNIVKVIRDSTTYWYENNIKLQDSIFLTVKAKGDSLSSDKFIDVMSKDGTKHVGDSSLLKYARLQLNMKLVADSVVNTNIFRDSVTQVMNNNIVKVIRDSTTYWYENNTKLQDSIIQTVQANGVTINNTTPNVLNVTGAKQALTATSIGIQAGIANTVMVTDATGKVNWVDPLNIPMSDWKLDGNTNGAIKTLGTKDGFDLPFITNGIERARLTSAAASDTANFQLGSSAGFTRLWFHKTATANPWPSHIKLYDGGSNNSVYGFGVSADQLNYFSGFGAHVFHTGATSSLVERMRITPTGNVGIGTASPTAMLHIIGNARIESIPKGAATDSLVTADAAGNIRKVDKSSINATMNIVRKTSDYTLDAASDNVVLVDASSAATIKITVPDGVATGRVFTIKRVDNSANTVTIGFAGSGATVDETDTSISVGNKVTYQIITEGNNKWQTISRF</sequence>
<reference evidence="1 2" key="1">
    <citation type="submission" date="2023-07" db="EMBL/GenBank/DDBJ databases">
        <authorList>
            <person name="Lian W.-H."/>
        </authorList>
    </citation>
    <scope>NUCLEOTIDE SEQUENCE [LARGE SCALE GENOMIC DNA]</scope>
    <source>
        <strain evidence="1 2">SYSU DXS3180</strain>
    </source>
</reference>
<evidence type="ECO:0000313" key="1">
    <source>
        <dbReference type="EMBL" id="MEX6685851.1"/>
    </source>
</evidence>
<proteinExistence type="predicted"/>
<organism evidence="1 2">
    <name type="scientific">Danxiaibacter flavus</name>
    <dbReference type="NCBI Taxonomy" id="3049108"/>
    <lineage>
        <taxon>Bacteria</taxon>
        <taxon>Pseudomonadati</taxon>
        <taxon>Bacteroidota</taxon>
        <taxon>Chitinophagia</taxon>
        <taxon>Chitinophagales</taxon>
        <taxon>Chitinophagaceae</taxon>
        <taxon>Danxiaibacter</taxon>
    </lineage>
</organism>
<name>A0ABV3Z7L5_9BACT</name>
<dbReference type="Proteomes" id="UP001560573">
    <property type="component" value="Unassembled WGS sequence"/>
</dbReference>
<gene>
    <name evidence="1" type="ORF">QTN47_00005</name>
</gene>
<keyword evidence="2" id="KW-1185">Reference proteome</keyword>
<comment type="caution">
    <text evidence="1">The sequence shown here is derived from an EMBL/GenBank/DDBJ whole genome shotgun (WGS) entry which is preliminary data.</text>
</comment>
<protein>
    <submittedName>
        <fullName evidence="1">Uncharacterized protein</fullName>
    </submittedName>
</protein>
<feature type="non-terminal residue" evidence="1">
    <location>
        <position position="1"/>
    </location>
</feature>
<dbReference type="EMBL" id="JAULBC010000001">
    <property type="protein sequence ID" value="MEX6685851.1"/>
    <property type="molecule type" value="Genomic_DNA"/>
</dbReference>
<accession>A0ABV3Z7L5</accession>
<evidence type="ECO:0000313" key="2">
    <source>
        <dbReference type="Proteomes" id="UP001560573"/>
    </source>
</evidence>